<evidence type="ECO:0000313" key="3">
    <source>
        <dbReference type="Proteomes" id="UP001150925"/>
    </source>
</evidence>
<proteinExistence type="predicted"/>
<evidence type="ECO:0000313" key="2">
    <source>
        <dbReference type="EMBL" id="KAJ1954869.1"/>
    </source>
</evidence>
<protein>
    <submittedName>
        <fullName evidence="2">Uncharacterized protein</fullName>
    </submittedName>
</protein>
<comment type="caution">
    <text evidence="2">The sequence shown here is derived from an EMBL/GenBank/DDBJ whole genome shotgun (WGS) entry which is preliminary data.</text>
</comment>
<feature type="region of interest" description="Disordered" evidence="1">
    <location>
        <begin position="185"/>
        <end position="265"/>
    </location>
</feature>
<gene>
    <name evidence="2" type="ORF">IWQ62_005655</name>
</gene>
<name>A0A9W8E518_9FUNG</name>
<dbReference type="AlphaFoldDB" id="A0A9W8E518"/>
<evidence type="ECO:0000256" key="1">
    <source>
        <dbReference type="SAM" id="MobiDB-lite"/>
    </source>
</evidence>
<dbReference type="OrthoDB" id="5636027at2759"/>
<dbReference type="Proteomes" id="UP001150925">
    <property type="component" value="Unassembled WGS sequence"/>
</dbReference>
<dbReference type="EMBL" id="JANBPY010002467">
    <property type="protein sequence ID" value="KAJ1954869.1"/>
    <property type="molecule type" value="Genomic_DNA"/>
</dbReference>
<organism evidence="2 3">
    <name type="scientific">Dispira parvispora</name>
    <dbReference type="NCBI Taxonomy" id="1520584"/>
    <lineage>
        <taxon>Eukaryota</taxon>
        <taxon>Fungi</taxon>
        <taxon>Fungi incertae sedis</taxon>
        <taxon>Zoopagomycota</taxon>
        <taxon>Kickxellomycotina</taxon>
        <taxon>Dimargaritomycetes</taxon>
        <taxon>Dimargaritales</taxon>
        <taxon>Dimargaritaceae</taxon>
        <taxon>Dispira</taxon>
    </lineage>
</organism>
<sequence>MSSSRPANYADILAEFDILSQAKPLSTTTSAKSTRTLHRSTVSDLSGASLHQNVWATIVPSTASDGLGSSTSSNQLNRSFTLAETGLTGKTTLSARECVSPNQPTASSGQENTIIKLPAPTPSLKTSTLQSALSNPWSDTPYQPATDHILPSLTPVTPFAVATAHESDDDFGEFVNPGSPIQGLNMVTPTWPSSPRIAPQPLTAASSTSPVPSHSFTQVDPFKSDPKVDHGQTPDNISSWKALDGIPQTSDKSTPADEASNVPPLTTGEHAELITTWNICVSQGREYLLQAQTFMTGLAPHHSDTPHQVQKVLEMDKVSTFLRGIPEVYRMILRIRRSVDQHRYELPSQPLQQLDTILVECETLYNSVRSILKDYKLETLQVSLKKKADMTIDGPIRVRTPKDGKW</sequence>
<accession>A0A9W8E518</accession>
<feature type="compositionally biased region" description="Basic and acidic residues" evidence="1">
    <location>
        <begin position="222"/>
        <end position="232"/>
    </location>
</feature>
<feature type="compositionally biased region" description="Polar residues" evidence="1">
    <location>
        <begin position="203"/>
        <end position="218"/>
    </location>
</feature>
<keyword evidence="3" id="KW-1185">Reference proteome</keyword>
<reference evidence="2" key="1">
    <citation type="submission" date="2022-07" db="EMBL/GenBank/DDBJ databases">
        <title>Phylogenomic reconstructions and comparative analyses of Kickxellomycotina fungi.</title>
        <authorList>
            <person name="Reynolds N.K."/>
            <person name="Stajich J.E."/>
            <person name="Barry K."/>
            <person name="Grigoriev I.V."/>
            <person name="Crous P."/>
            <person name="Smith M.E."/>
        </authorList>
    </citation>
    <scope>NUCLEOTIDE SEQUENCE</scope>
    <source>
        <strain evidence="2">RSA 1196</strain>
    </source>
</reference>